<organism evidence="2 3">
    <name type="scientific">Candidatus Rickettsia kedanie</name>
    <dbReference type="NCBI Taxonomy" id="3115352"/>
    <lineage>
        <taxon>Bacteria</taxon>
        <taxon>Pseudomonadati</taxon>
        <taxon>Pseudomonadota</taxon>
        <taxon>Alphaproteobacteria</taxon>
        <taxon>Rickettsiales</taxon>
        <taxon>Rickettsiaceae</taxon>
        <taxon>Rickettsieae</taxon>
        <taxon>Rickettsia</taxon>
        <taxon>spotted fever group</taxon>
    </lineage>
</organism>
<keyword evidence="3" id="KW-1185">Reference proteome</keyword>
<sequence length="77" mass="9114">MINQFYQTQLLQKRKAELFNIFRTCNALTIDDRLLIRFLKFLKNSDNKNHPFCNELKEGHKKSKMPSKPQSGNVKTD</sequence>
<feature type="compositionally biased region" description="Polar residues" evidence="1">
    <location>
        <begin position="68"/>
        <end position="77"/>
    </location>
</feature>
<evidence type="ECO:0000313" key="3">
    <source>
        <dbReference type="Proteomes" id="UP001628124"/>
    </source>
</evidence>
<accession>A0ABP9TVJ9</accession>
<evidence type="ECO:0000256" key="1">
    <source>
        <dbReference type="SAM" id="MobiDB-lite"/>
    </source>
</evidence>
<comment type="caution">
    <text evidence="2">The sequence shown here is derived from an EMBL/GenBank/DDBJ whole genome shotgun (WGS) entry which is preliminary data.</text>
</comment>
<reference evidence="2 3" key="1">
    <citation type="journal article" date="2024" name="Microbiol. Immunol.">
        <title>Discovery of a novel spotted fever group Rickettsia, 'Candidatus Rickettsia kedanie,' in unfed larval chigger mites, Leptotrombidium scutellare.</title>
        <authorList>
            <person name="Ogawa M."/>
            <person name="Matsutani M."/>
            <person name="Katayama T."/>
            <person name="Takada N."/>
            <person name="Noda S."/>
            <person name="Takahashi M."/>
            <person name="Kageyama D."/>
            <person name="Hanaoka N."/>
            <person name="Ebihara H."/>
        </authorList>
    </citation>
    <scope>NUCLEOTIDE SEQUENCE [LARGE SCALE GENOMIC DNA]</scope>
    <source>
        <strain evidence="2 3">KNCP2-13</strain>
    </source>
</reference>
<dbReference type="Proteomes" id="UP001628124">
    <property type="component" value="Unassembled WGS sequence"/>
</dbReference>
<proteinExistence type="predicted"/>
<dbReference type="EMBL" id="BAABMM010000051">
    <property type="protein sequence ID" value="GAA5253137.1"/>
    <property type="molecule type" value="Genomic_DNA"/>
</dbReference>
<gene>
    <name evidence="2" type="ORF">KNCP2_14270</name>
</gene>
<name>A0ABP9TVJ9_9RICK</name>
<evidence type="ECO:0000313" key="2">
    <source>
        <dbReference type="EMBL" id="GAA5253137.1"/>
    </source>
</evidence>
<feature type="region of interest" description="Disordered" evidence="1">
    <location>
        <begin position="53"/>
        <end position="77"/>
    </location>
</feature>
<protein>
    <submittedName>
        <fullName evidence="2">Uncharacterized protein</fullName>
    </submittedName>
</protein>